<dbReference type="KEGG" id="vg:5076822"/>
<reference evidence="1 2" key="1">
    <citation type="journal article" date="2005" name="J. Virol. Methods">
        <title>The use of reverse transcriptase for efficient first- and second-strand cDNA synthesis from single- and double-stranded RNA templates.</title>
        <authorList>
            <person name="Tzanetakis I.E."/>
            <person name="Keller K.E."/>
            <person name="Martin R.R."/>
        </authorList>
    </citation>
    <scope>NUCLEOTIDE SEQUENCE [LARGE SCALE GENOMIC DNA]</scope>
</reference>
<sequence>MINDFPFNEQAVENYPQTYNERVAFNVNLILNMLCDHQNHNLNEMEEVVLYCSTIINICRTDTFNVNLYARNSKIFKTLRDCGYSEEEIFNNKERFFPTICSNDLNDLMQEIIIIFEFLIQYKRGVIDNIVIDEVFTNYIVKNNTNLYWALSEHFKNKYKFGYNTDVEISFDVDDDYMLSLLIKQYRKLTSNSAQKKQSLITILNESFKFRFNLRYHHLGVVLGKIKNF</sequence>
<evidence type="ECO:0000313" key="2">
    <source>
        <dbReference type="Proteomes" id="UP000201450"/>
    </source>
</evidence>
<reference evidence="1 2" key="2">
    <citation type="journal article" date="2006" name="Virus Res.">
        <title>Nucleotide sequence of Blackberry yellow vein associated virus, a novel member of the Closteroviridae.</title>
        <authorList>
            <person name="Tzanetakis I.E."/>
            <person name="Susaimuthu J."/>
            <person name="Gergerich R.C."/>
            <person name="Martin R.R."/>
        </authorList>
    </citation>
    <scope>NUCLEOTIDE SEQUENCE [LARGE SCALE GENOMIC DNA]</scope>
</reference>
<dbReference type="RefSeq" id="YP_227366.1">
    <property type="nucleotide sequence ID" value="NC_006963.2"/>
</dbReference>
<accession>Q5ICV6</accession>
<dbReference type="EMBL" id="AY776335">
    <property type="protein sequence ID" value="AAV40972.1"/>
    <property type="molecule type" value="Genomic_RNA"/>
</dbReference>
<dbReference type="GeneID" id="5076822"/>
<organism evidence="1 2">
    <name type="scientific">Blackberry yellow vein-associated virus</name>
    <dbReference type="NCBI Taxonomy" id="404196"/>
    <lineage>
        <taxon>Viruses</taxon>
        <taxon>Riboviria</taxon>
        <taxon>Orthornavirae</taxon>
        <taxon>Kitrinoviricota</taxon>
        <taxon>Alsuviricetes</taxon>
        <taxon>Martellivirales</taxon>
        <taxon>Closteroviridae</taxon>
        <taxon>Crinivirus</taxon>
        <taxon>Crinivirus rubi</taxon>
    </lineage>
</organism>
<protein>
    <submittedName>
        <fullName evidence="1">p27</fullName>
    </submittedName>
</protein>
<name>Q5ICV6_9CLOS</name>
<proteinExistence type="predicted"/>
<evidence type="ECO:0000313" key="1">
    <source>
        <dbReference type="EMBL" id="AAV40972.1"/>
    </source>
</evidence>
<keyword evidence="2" id="KW-1185">Reference proteome</keyword>
<dbReference type="Proteomes" id="UP000201450">
    <property type="component" value="Genome"/>
</dbReference>
<dbReference type="OrthoDB" id="38793at10239"/>